<evidence type="ECO:0000313" key="3">
    <source>
        <dbReference type="EMBL" id="GBE86681.1"/>
    </source>
</evidence>
<proteinExistence type="predicted"/>
<accession>A0A401GWT5</accession>
<dbReference type="Pfam" id="PF00651">
    <property type="entry name" value="BTB"/>
    <property type="match status" value="1"/>
</dbReference>
<dbReference type="SUPFAM" id="SSF54695">
    <property type="entry name" value="POZ domain"/>
    <property type="match status" value="1"/>
</dbReference>
<evidence type="ECO:0000259" key="2">
    <source>
        <dbReference type="PROSITE" id="PS50097"/>
    </source>
</evidence>
<dbReference type="Gene3D" id="3.30.710.10">
    <property type="entry name" value="Potassium Channel Kv1.1, Chain A"/>
    <property type="match status" value="1"/>
</dbReference>
<dbReference type="RefSeq" id="XP_027617594.1">
    <property type="nucleotide sequence ID" value="XM_027761793.1"/>
</dbReference>
<evidence type="ECO:0000313" key="4">
    <source>
        <dbReference type="Proteomes" id="UP000287166"/>
    </source>
</evidence>
<evidence type="ECO:0000256" key="1">
    <source>
        <dbReference type="SAM" id="MobiDB-lite"/>
    </source>
</evidence>
<dbReference type="EMBL" id="BFAD01000009">
    <property type="protein sequence ID" value="GBE86681.1"/>
    <property type="molecule type" value="Genomic_DNA"/>
</dbReference>
<organism evidence="3 4">
    <name type="scientific">Sparassis crispa</name>
    <dbReference type="NCBI Taxonomy" id="139825"/>
    <lineage>
        <taxon>Eukaryota</taxon>
        <taxon>Fungi</taxon>
        <taxon>Dikarya</taxon>
        <taxon>Basidiomycota</taxon>
        <taxon>Agaricomycotina</taxon>
        <taxon>Agaricomycetes</taxon>
        <taxon>Polyporales</taxon>
        <taxon>Sparassidaceae</taxon>
        <taxon>Sparassis</taxon>
    </lineage>
</organism>
<dbReference type="GeneID" id="38783598"/>
<comment type="caution">
    <text evidence="3">The sequence shown here is derived from an EMBL/GenBank/DDBJ whole genome shotgun (WGS) entry which is preliminary data.</text>
</comment>
<dbReference type="InterPro" id="IPR000210">
    <property type="entry name" value="BTB/POZ_dom"/>
</dbReference>
<dbReference type="STRING" id="139825.A0A401GWT5"/>
<dbReference type="InterPro" id="IPR011333">
    <property type="entry name" value="SKP1/BTB/POZ_sf"/>
</dbReference>
<reference evidence="3 4" key="1">
    <citation type="journal article" date="2018" name="Sci. Rep.">
        <title>Genome sequence of the cauliflower mushroom Sparassis crispa (Hanabiratake) and its association with beneficial usage.</title>
        <authorList>
            <person name="Kiyama R."/>
            <person name="Furutani Y."/>
            <person name="Kawaguchi K."/>
            <person name="Nakanishi T."/>
        </authorList>
    </citation>
    <scope>NUCLEOTIDE SEQUENCE [LARGE SCALE GENOMIC DNA]</scope>
</reference>
<dbReference type="PROSITE" id="PS50097">
    <property type="entry name" value="BTB"/>
    <property type="match status" value="1"/>
</dbReference>
<keyword evidence="4" id="KW-1185">Reference proteome</keyword>
<name>A0A401GWT5_9APHY</name>
<dbReference type="OrthoDB" id="3357985at2759"/>
<feature type="region of interest" description="Disordered" evidence="1">
    <location>
        <begin position="1"/>
        <end position="32"/>
    </location>
</feature>
<feature type="compositionally biased region" description="Polar residues" evidence="1">
    <location>
        <begin position="1"/>
        <end position="20"/>
    </location>
</feature>
<dbReference type="AlphaFoldDB" id="A0A401GWT5"/>
<sequence length="351" mass="38597">MSGNTAQPDTSQSENASTPTLDGPPPFNNPSADVILRSADHVDFFVRKGILSEASPVFEAMFSLPPVPENRKRKAADFDASNDEEYRDGVPVVTATEDSDTLDALLRLCYPMDDPQLATPHAACAVLVAARKYDMDYAAKRASAQFIAHARADPLRVYALAIRNCWEDETRAAALHSLDTPLDGVYIAEMEDISAGAYFRLLEYHRACGAAASALVAVSPNDRLDRNKARRTLAWLKQADSDWLWLSCRYCAASTFAIGEQSVIKRAPAWWRQYLLDTAAALTAKPHRSTVEDPSLSSVVAHLAMDTDFCSYCRSAFAMDYDCLKSLASFTDQLADEIDNVVAKVELGIER</sequence>
<protein>
    <recommendedName>
        <fullName evidence="2">BTB domain-containing protein</fullName>
    </recommendedName>
</protein>
<dbReference type="Proteomes" id="UP000287166">
    <property type="component" value="Unassembled WGS sequence"/>
</dbReference>
<dbReference type="InParanoid" id="A0A401GWT5"/>
<dbReference type="SMART" id="SM00225">
    <property type="entry name" value="BTB"/>
    <property type="match status" value="1"/>
</dbReference>
<feature type="domain" description="BTB" evidence="2">
    <location>
        <begin position="32"/>
        <end position="110"/>
    </location>
</feature>
<gene>
    <name evidence="3" type="ORF">SCP_0905610</name>
</gene>
<dbReference type="CDD" id="cd18186">
    <property type="entry name" value="BTB_POZ_ZBTB_KLHL-like"/>
    <property type="match status" value="1"/>
</dbReference>